<organism evidence="2 3">
    <name type="scientific">Paraburkholderia tropica</name>
    <dbReference type="NCBI Taxonomy" id="92647"/>
    <lineage>
        <taxon>Bacteria</taxon>
        <taxon>Pseudomonadati</taxon>
        <taxon>Pseudomonadota</taxon>
        <taxon>Betaproteobacteria</taxon>
        <taxon>Burkholderiales</taxon>
        <taxon>Burkholderiaceae</taxon>
        <taxon>Paraburkholderia</taxon>
    </lineage>
</organism>
<dbReference type="GeneID" id="61307790"/>
<sequence length="81" mass="9449">MNPRDEKDTRCKHYAMRRLTRAMQRLTHAQDGMERTMARRWVNAWSSAVGERSMRRITPLPGTALTSSVPPRESTHLRRVS</sequence>
<evidence type="ECO:0000313" key="3">
    <source>
        <dbReference type="Proteomes" id="UP000183529"/>
    </source>
</evidence>
<name>A0AAQ1JTU4_9BURK</name>
<protein>
    <recommendedName>
        <fullName evidence="4">Transposase</fullName>
    </recommendedName>
</protein>
<evidence type="ECO:0008006" key="4">
    <source>
        <dbReference type="Google" id="ProtNLM"/>
    </source>
</evidence>
<proteinExistence type="predicted"/>
<accession>A0AAQ1JTU4</accession>
<dbReference type="Proteomes" id="UP000183529">
    <property type="component" value="Unassembled WGS sequence"/>
</dbReference>
<reference evidence="2 3" key="1">
    <citation type="submission" date="2016-10" db="EMBL/GenBank/DDBJ databases">
        <authorList>
            <person name="Varghese N."/>
            <person name="Submissions S."/>
        </authorList>
    </citation>
    <scope>NUCLEOTIDE SEQUENCE [LARGE SCALE GENOMIC DNA]</scope>
    <source>
        <strain evidence="2 3">LMG 22274</strain>
    </source>
</reference>
<dbReference type="AlphaFoldDB" id="A0AAQ1JTU4"/>
<dbReference type="RefSeq" id="WP_074983153.1">
    <property type="nucleotide sequence ID" value="NZ_CADFGN010000006.1"/>
</dbReference>
<gene>
    <name evidence="2" type="ORF">SAMN05216550_106109</name>
</gene>
<dbReference type="EMBL" id="FNZM01000006">
    <property type="protein sequence ID" value="SEJ59021.1"/>
    <property type="molecule type" value="Genomic_DNA"/>
</dbReference>
<comment type="caution">
    <text evidence="2">The sequence shown here is derived from an EMBL/GenBank/DDBJ whole genome shotgun (WGS) entry which is preliminary data.</text>
</comment>
<feature type="region of interest" description="Disordered" evidence="1">
    <location>
        <begin position="56"/>
        <end position="81"/>
    </location>
</feature>
<evidence type="ECO:0000313" key="2">
    <source>
        <dbReference type="EMBL" id="SEJ59021.1"/>
    </source>
</evidence>
<evidence type="ECO:0000256" key="1">
    <source>
        <dbReference type="SAM" id="MobiDB-lite"/>
    </source>
</evidence>